<evidence type="ECO:0000313" key="2">
    <source>
        <dbReference type="EMBL" id="KAJ7035904.1"/>
    </source>
</evidence>
<dbReference type="EMBL" id="JARJCM010000047">
    <property type="protein sequence ID" value="KAJ7035904.1"/>
    <property type="molecule type" value="Genomic_DNA"/>
</dbReference>
<evidence type="ECO:0000259" key="1">
    <source>
        <dbReference type="Pfam" id="PF01814"/>
    </source>
</evidence>
<protein>
    <recommendedName>
        <fullName evidence="1">Hemerythrin-like domain-containing protein</fullName>
    </recommendedName>
</protein>
<reference evidence="2" key="1">
    <citation type="submission" date="2023-03" db="EMBL/GenBank/DDBJ databases">
        <title>Massive genome expansion in bonnet fungi (Mycena s.s.) driven by repeated elements and novel gene families across ecological guilds.</title>
        <authorList>
            <consortium name="Lawrence Berkeley National Laboratory"/>
            <person name="Harder C.B."/>
            <person name="Miyauchi S."/>
            <person name="Viragh M."/>
            <person name="Kuo A."/>
            <person name="Thoen E."/>
            <person name="Andreopoulos B."/>
            <person name="Lu D."/>
            <person name="Skrede I."/>
            <person name="Drula E."/>
            <person name="Henrissat B."/>
            <person name="Morin E."/>
            <person name="Kohler A."/>
            <person name="Barry K."/>
            <person name="LaButti K."/>
            <person name="Morin E."/>
            <person name="Salamov A."/>
            <person name="Lipzen A."/>
            <person name="Mereny Z."/>
            <person name="Hegedus B."/>
            <person name="Baldrian P."/>
            <person name="Stursova M."/>
            <person name="Weitz H."/>
            <person name="Taylor A."/>
            <person name="Grigoriev I.V."/>
            <person name="Nagy L.G."/>
            <person name="Martin F."/>
            <person name="Kauserud H."/>
        </authorList>
    </citation>
    <scope>NUCLEOTIDE SEQUENCE</scope>
    <source>
        <strain evidence="2">CBHHK200</strain>
    </source>
</reference>
<accession>A0AAD6X8D8</accession>
<dbReference type="PANTHER" id="PTHR35585">
    <property type="entry name" value="HHE DOMAIN PROTEIN (AFU_ORTHOLOGUE AFUA_4G00730)"/>
    <property type="match status" value="1"/>
</dbReference>
<feature type="domain" description="Hemerythrin-like" evidence="1">
    <location>
        <begin position="10"/>
        <end position="120"/>
    </location>
</feature>
<organism evidence="2 3">
    <name type="scientific">Mycena alexandri</name>
    <dbReference type="NCBI Taxonomy" id="1745969"/>
    <lineage>
        <taxon>Eukaryota</taxon>
        <taxon>Fungi</taxon>
        <taxon>Dikarya</taxon>
        <taxon>Basidiomycota</taxon>
        <taxon>Agaricomycotina</taxon>
        <taxon>Agaricomycetes</taxon>
        <taxon>Agaricomycetidae</taxon>
        <taxon>Agaricales</taxon>
        <taxon>Marasmiineae</taxon>
        <taxon>Mycenaceae</taxon>
        <taxon>Mycena</taxon>
    </lineage>
</organism>
<name>A0AAD6X8D8_9AGAR</name>
<dbReference type="Proteomes" id="UP001218188">
    <property type="component" value="Unassembled WGS sequence"/>
</dbReference>
<dbReference type="InterPro" id="IPR012312">
    <property type="entry name" value="Hemerythrin-like"/>
</dbReference>
<evidence type="ECO:0000313" key="3">
    <source>
        <dbReference type="Proteomes" id="UP001218188"/>
    </source>
</evidence>
<dbReference type="Pfam" id="PF01814">
    <property type="entry name" value="Hemerythrin"/>
    <property type="match status" value="1"/>
</dbReference>
<gene>
    <name evidence="2" type="ORF">C8F04DRAFT_954486</name>
</gene>
<dbReference type="PANTHER" id="PTHR35585:SF1">
    <property type="entry name" value="HHE DOMAIN PROTEIN (AFU_ORTHOLOGUE AFUA_4G00730)"/>
    <property type="match status" value="1"/>
</dbReference>
<proteinExistence type="predicted"/>
<comment type="caution">
    <text evidence="2">The sequence shown here is derived from an EMBL/GenBank/DDBJ whole genome shotgun (WGS) entry which is preliminary data.</text>
</comment>
<keyword evidence="3" id="KW-1185">Reference proteome</keyword>
<sequence length="193" mass="21781">MATGLLNVAQEIKLDHDNVRELWTRFQSATPQDKPVIANTLIREMAIHSDAEEISVYNDYARLGLPDTAEHNKEEHAEVKKLVYQADSTSVKHDDYDSILGQAVNGFLTHAKEEEDKQHPIMVQHLSPEENDKMARNFLKARKMVPPRPHPAAPQTGGVAQKAAGTFGSVHDKIVEKLEGREYVELKYQHPEL</sequence>
<dbReference type="AlphaFoldDB" id="A0AAD6X8D8"/>